<sequence length="109" mass="12563">MMELDHFILWAHHVWTDPSSRRLVRAWKPFNGLQLYDPEAWEDDVADPSVFDSPPEICKKGQRSVRINCDDEGNYHPKKMDNKHVLDSLLQRALSHGPHGIASYAAGLW</sequence>
<evidence type="ECO:0000313" key="1">
    <source>
        <dbReference type="EMBL" id="CAE7567935.1"/>
    </source>
</evidence>
<name>A0A812UIX0_9DINO</name>
<protein>
    <submittedName>
        <fullName evidence="1">Uncharacterized protein</fullName>
    </submittedName>
</protein>
<organism evidence="1 2">
    <name type="scientific">Symbiodinium necroappetens</name>
    <dbReference type="NCBI Taxonomy" id="1628268"/>
    <lineage>
        <taxon>Eukaryota</taxon>
        <taxon>Sar</taxon>
        <taxon>Alveolata</taxon>
        <taxon>Dinophyceae</taxon>
        <taxon>Suessiales</taxon>
        <taxon>Symbiodiniaceae</taxon>
        <taxon>Symbiodinium</taxon>
    </lineage>
</organism>
<keyword evidence="2" id="KW-1185">Reference proteome</keyword>
<dbReference type="AlphaFoldDB" id="A0A812UIX0"/>
<evidence type="ECO:0000313" key="2">
    <source>
        <dbReference type="Proteomes" id="UP000601435"/>
    </source>
</evidence>
<gene>
    <name evidence="1" type="ORF">SNEC2469_LOCUS16542</name>
</gene>
<feature type="non-terminal residue" evidence="1">
    <location>
        <position position="1"/>
    </location>
</feature>
<reference evidence="1" key="1">
    <citation type="submission" date="2021-02" db="EMBL/GenBank/DDBJ databases">
        <authorList>
            <person name="Dougan E. K."/>
            <person name="Rhodes N."/>
            <person name="Thang M."/>
            <person name="Chan C."/>
        </authorList>
    </citation>
    <scope>NUCLEOTIDE SEQUENCE</scope>
</reference>
<dbReference type="EMBL" id="CAJNJA010026961">
    <property type="protein sequence ID" value="CAE7567935.1"/>
    <property type="molecule type" value="Genomic_DNA"/>
</dbReference>
<dbReference type="Proteomes" id="UP000601435">
    <property type="component" value="Unassembled WGS sequence"/>
</dbReference>
<proteinExistence type="predicted"/>
<comment type="caution">
    <text evidence="1">The sequence shown here is derived from an EMBL/GenBank/DDBJ whole genome shotgun (WGS) entry which is preliminary data.</text>
</comment>
<accession>A0A812UIX0</accession>